<dbReference type="GO" id="GO:0003700">
    <property type="term" value="F:DNA-binding transcription factor activity"/>
    <property type="evidence" value="ECO:0007669"/>
    <property type="project" value="InterPro"/>
</dbReference>
<dbReference type="SMART" id="SM00906">
    <property type="entry name" value="Fungal_trans"/>
    <property type="match status" value="1"/>
</dbReference>
<name>A0AA38RHE6_9PEZI</name>
<feature type="domain" description="Xylanolytic transcriptional activator regulatory" evidence="2">
    <location>
        <begin position="292"/>
        <end position="367"/>
    </location>
</feature>
<dbReference type="AlphaFoldDB" id="A0AA38RHE6"/>
<accession>A0AA38RHE6</accession>
<evidence type="ECO:0000256" key="1">
    <source>
        <dbReference type="ARBA" id="ARBA00023242"/>
    </source>
</evidence>
<gene>
    <name evidence="3" type="ORF">NKR23_g5003</name>
</gene>
<sequence>MNESLGSLGELVANLQSQIDSLAAQLRQNSSGNSPVGAASLSSAETLVRSRASGLVPSVACDAFSGIQKVNGAPSLMRPESNTASSLPRSEFYGPTSPDYSLNMAQIKLWQRSCSKTAPEKPIPAIIDEDETDDEGAGNDGWQEDAGLAQLRTKDQTQRLLHFRSLFNVREAVRLLLVYQEVVGEYHPILDIDMLVKQVEWWYSWHTTQPPSGLSAEDENTLLVTNLAIMVALCAESTSPGSGSSEMGETIYACCQDLINAKLASPTPSLKHVVIMLLVGILHFFKDIQRFAWRMCGLAGRTMMELGLHNRDVARHVLSSEKQWSEYAAITASIVILDRQWSAATGLPTHFANSDFDQEHRSSLKNPYLKAMTSFILISDKFSEPCAQVANGGAYDDDEEFDIMNFQIEQWRKKAVGSYGLPQSLAGQAPSSFPPAWAILLNLRGNAQVEGISNQVST</sequence>
<dbReference type="Proteomes" id="UP001174694">
    <property type="component" value="Unassembled WGS sequence"/>
</dbReference>
<dbReference type="CDD" id="cd12148">
    <property type="entry name" value="fungal_TF_MHR"/>
    <property type="match status" value="1"/>
</dbReference>
<dbReference type="GO" id="GO:0008270">
    <property type="term" value="F:zinc ion binding"/>
    <property type="evidence" value="ECO:0007669"/>
    <property type="project" value="InterPro"/>
</dbReference>
<evidence type="ECO:0000313" key="3">
    <source>
        <dbReference type="EMBL" id="KAJ9148692.1"/>
    </source>
</evidence>
<reference evidence="3" key="1">
    <citation type="submission" date="2022-07" db="EMBL/GenBank/DDBJ databases">
        <title>Fungi with potential for degradation of polypropylene.</title>
        <authorList>
            <person name="Gostincar C."/>
        </authorList>
    </citation>
    <scope>NUCLEOTIDE SEQUENCE</scope>
    <source>
        <strain evidence="3">EXF-13308</strain>
    </source>
</reference>
<dbReference type="InterPro" id="IPR050987">
    <property type="entry name" value="AtrR-like"/>
</dbReference>
<dbReference type="PANTHER" id="PTHR46910:SF13">
    <property type="entry name" value="SPECIFIC TRANSCRIPTION FACTOR, PUTATIVE (AFU_ORTHOLOGUE AFUA_4G06190)-RELATED"/>
    <property type="match status" value="1"/>
</dbReference>
<protein>
    <submittedName>
        <fullName evidence="3">Zn(2)-C6 fungal-type DNA-binding domain protein</fullName>
    </submittedName>
</protein>
<organism evidence="3 4">
    <name type="scientific">Pleurostoma richardsiae</name>
    <dbReference type="NCBI Taxonomy" id="41990"/>
    <lineage>
        <taxon>Eukaryota</taxon>
        <taxon>Fungi</taxon>
        <taxon>Dikarya</taxon>
        <taxon>Ascomycota</taxon>
        <taxon>Pezizomycotina</taxon>
        <taxon>Sordariomycetes</taxon>
        <taxon>Sordariomycetidae</taxon>
        <taxon>Calosphaeriales</taxon>
        <taxon>Pleurostomataceae</taxon>
        <taxon>Pleurostoma</taxon>
    </lineage>
</organism>
<proteinExistence type="predicted"/>
<dbReference type="Pfam" id="PF04082">
    <property type="entry name" value="Fungal_trans"/>
    <property type="match status" value="1"/>
</dbReference>
<keyword evidence="4" id="KW-1185">Reference proteome</keyword>
<dbReference type="PANTHER" id="PTHR46910">
    <property type="entry name" value="TRANSCRIPTION FACTOR PDR1"/>
    <property type="match status" value="1"/>
</dbReference>
<comment type="caution">
    <text evidence="3">The sequence shown here is derived from an EMBL/GenBank/DDBJ whole genome shotgun (WGS) entry which is preliminary data.</text>
</comment>
<dbReference type="InterPro" id="IPR007219">
    <property type="entry name" value="XnlR_reg_dom"/>
</dbReference>
<dbReference type="GO" id="GO:0003677">
    <property type="term" value="F:DNA binding"/>
    <property type="evidence" value="ECO:0007669"/>
    <property type="project" value="UniProtKB-KW"/>
</dbReference>
<keyword evidence="1" id="KW-0539">Nucleus</keyword>
<dbReference type="EMBL" id="JANBVO010000012">
    <property type="protein sequence ID" value="KAJ9148692.1"/>
    <property type="molecule type" value="Genomic_DNA"/>
</dbReference>
<dbReference type="GO" id="GO:0006351">
    <property type="term" value="P:DNA-templated transcription"/>
    <property type="evidence" value="ECO:0007669"/>
    <property type="project" value="InterPro"/>
</dbReference>
<evidence type="ECO:0000313" key="4">
    <source>
        <dbReference type="Proteomes" id="UP001174694"/>
    </source>
</evidence>
<evidence type="ECO:0000259" key="2">
    <source>
        <dbReference type="SMART" id="SM00906"/>
    </source>
</evidence>
<keyword evidence="3" id="KW-0238">DNA-binding</keyword>